<feature type="non-terminal residue" evidence="3">
    <location>
        <position position="171"/>
    </location>
</feature>
<proteinExistence type="inferred from homology"/>
<dbReference type="PANTHER" id="PTHR39576">
    <property type="entry name" value="ATTACHING AND EFFACING PROTEIN HOMOLOG-RELATED-RELATED"/>
    <property type="match status" value="1"/>
</dbReference>
<feature type="domain" description="Big-1" evidence="2">
    <location>
        <begin position="1"/>
        <end position="64"/>
    </location>
</feature>
<comment type="similarity">
    <text evidence="1">Belongs to the intimin/invasin family.</text>
</comment>
<dbReference type="Proteomes" id="UP000028605">
    <property type="component" value="Unassembled WGS sequence"/>
</dbReference>
<feature type="non-terminal residue" evidence="3">
    <location>
        <position position="1"/>
    </location>
</feature>
<evidence type="ECO:0000313" key="3">
    <source>
        <dbReference type="EMBL" id="KFC78576.1"/>
    </source>
</evidence>
<organism evidence="3 4">
    <name type="scientific">Hafnia alvei ATCC 13337</name>
    <dbReference type="NCBI Taxonomy" id="910996"/>
    <lineage>
        <taxon>Bacteria</taxon>
        <taxon>Pseudomonadati</taxon>
        <taxon>Pseudomonadota</taxon>
        <taxon>Gammaproteobacteria</taxon>
        <taxon>Enterobacterales</taxon>
        <taxon>Hafniaceae</taxon>
        <taxon>Hafnia</taxon>
    </lineage>
</organism>
<reference evidence="4" key="1">
    <citation type="submission" date="2014-05" db="EMBL/GenBank/DDBJ databases">
        <title>ATOL: Assembling a taxonomically balanced genome-scale reconstruction of the evolutionary history of the Enterobacteriaceae.</title>
        <authorList>
            <person name="Plunkett G. III"/>
            <person name="Neeno-Eckwall E.C."/>
            <person name="Glasner J.D."/>
            <person name="Perna N.T."/>
        </authorList>
    </citation>
    <scope>NUCLEOTIDE SEQUENCE [LARGE SCALE GENOMIC DNA]</scope>
    <source>
        <strain evidence="4">ATCC 13337</strain>
    </source>
</reference>
<dbReference type="PROSITE" id="PS51127">
    <property type="entry name" value="BIG1"/>
    <property type="match status" value="2"/>
</dbReference>
<protein>
    <submittedName>
        <fullName evidence="3">YeeJ family protein</fullName>
    </submittedName>
</protein>
<evidence type="ECO:0000259" key="2">
    <source>
        <dbReference type="PROSITE" id="PS51127"/>
    </source>
</evidence>
<dbReference type="AlphaFoldDB" id="A0ABD3Z9B5"/>
<dbReference type="InterPro" id="IPR051715">
    <property type="entry name" value="Intimin-Invasin_domain"/>
</dbReference>
<comment type="caution">
    <text evidence="3">The sequence shown here is derived from an EMBL/GenBank/DDBJ whole genome shotgun (WGS) entry which is preliminary data.</text>
</comment>
<dbReference type="InterPro" id="IPR008964">
    <property type="entry name" value="Invasin/intimin_cell_adhesion"/>
</dbReference>
<dbReference type="InterPro" id="IPR003344">
    <property type="entry name" value="Big_1_dom"/>
</dbReference>
<dbReference type="FunFam" id="2.60.40.10:FF:000182">
    <property type="entry name" value="Gamma intimin"/>
    <property type="match status" value="1"/>
</dbReference>
<dbReference type="Gene3D" id="2.60.40.10">
    <property type="entry name" value="Immunoglobulins"/>
    <property type="match status" value="2"/>
</dbReference>
<dbReference type="EMBL" id="JMPK01000131">
    <property type="protein sequence ID" value="KFC78576.1"/>
    <property type="molecule type" value="Genomic_DNA"/>
</dbReference>
<name>A0ABD3Z9B5_HAFAL</name>
<dbReference type="PANTHER" id="PTHR39576:SF2">
    <property type="entry name" value="ATTACHING AND EFFACING PROTEIN HOMOLOG-RELATED"/>
    <property type="match status" value="1"/>
</dbReference>
<gene>
    <name evidence="3" type="ORF">GHAL_4452</name>
</gene>
<dbReference type="InterPro" id="IPR013783">
    <property type="entry name" value="Ig-like_fold"/>
</dbReference>
<evidence type="ECO:0000313" key="4">
    <source>
        <dbReference type="Proteomes" id="UP000028605"/>
    </source>
</evidence>
<evidence type="ECO:0000256" key="1">
    <source>
        <dbReference type="ARBA" id="ARBA00010116"/>
    </source>
</evidence>
<dbReference type="Pfam" id="PF02369">
    <property type="entry name" value="Big_1"/>
    <property type="match status" value="2"/>
</dbReference>
<dbReference type="RefSeq" id="WP_043495825.1">
    <property type="nucleotide sequence ID" value="NZ_JMPK01000131.1"/>
</dbReference>
<dbReference type="SUPFAM" id="SSF49373">
    <property type="entry name" value="Invasin/intimin cell-adhesion fragments"/>
    <property type="match status" value="2"/>
</dbReference>
<dbReference type="SMART" id="SM00634">
    <property type="entry name" value="BID_1"/>
    <property type="match status" value="1"/>
</dbReference>
<feature type="domain" description="Big-1" evidence="2">
    <location>
        <begin position="76"/>
        <end position="164"/>
    </location>
</feature>
<accession>A0ABD3Z9B5</accession>
<sequence length="171" mass="16835">AQGNYVPNATVSFTANNGATVVTASVNTDAQGLASTTLTNVKAGITKVTAAVNGHSQTVDTTFVADSSTATIVDGALTISVDNAKANGTDSNTVQATVTDASGNPVPNTAVNFTADNGATIVTASVMTDDQGSATTTLTNVKAGITKVTATVNGNSQTVDTTFIADGSTAT</sequence>